<feature type="transmembrane region" description="Helical" evidence="6">
    <location>
        <begin position="210"/>
        <end position="230"/>
    </location>
</feature>
<dbReference type="GO" id="GO:0005886">
    <property type="term" value="C:plasma membrane"/>
    <property type="evidence" value="ECO:0007669"/>
    <property type="project" value="UniProtKB-SubCell"/>
</dbReference>
<evidence type="ECO:0000256" key="2">
    <source>
        <dbReference type="ARBA" id="ARBA00022475"/>
    </source>
</evidence>
<dbReference type="InterPro" id="IPR037185">
    <property type="entry name" value="EmrE-like"/>
</dbReference>
<feature type="transmembrane region" description="Helical" evidence="6">
    <location>
        <begin position="39"/>
        <end position="58"/>
    </location>
</feature>
<keyword evidence="2" id="KW-1003">Cell membrane</keyword>
<feature type="transmembrane region" description="Helical" evidence="6">
    <location>
        <begin position="128"/>
        <end position="161"/>
    </location>
</feature>
<dbReference type="SUPFAM" id="SSF103481">
    <property type="entry name" value="Multidrug resistance efflux transporter EmrE"/>
    <property type="match status" value="2"/>
</dbReference>
<feature type="transmembrane region" description="Helical" evidence="6">
    <location>
        <begin position="236"/>
        <end position="260"/>
    </location>
</feature>
<gene>
    <name evidence="8" type="ORF">UV59_C0012G0020</name>
</gene>
<dbReference type="STRING" id="1618436.UV59_C0012G0020"/>
<comment type="subcellular location">
    <subcellularLocation>
        <location evidence="1">Cell membrane</location>
        <topology evidence="1">Multi-pass membrane protein</topology>
    </subcellularLocation>
</comment>
<protein>
    <recommendedName>
        <fullName evidence="7">EamA domain-containing protein</fullName>
    </recommendedName>
</protein>
<comment type="caution">
    <text evidence="8">The sequence shown here is derived from an EMBL/GenBank/DDBJ whole genome shotgun (WGS) entry which is preliminary data.</text>
</comment>
<evidence type="ECO:0000313" key="9">
    <source>
        <dbReference type="Proteomes" id="UP000034543"/>
    </source>
</evidence>
<keyword evidence="5 6" id="KW-0472">Membrane</keyword>
<dbReference type="InterPro" id="IPR000620">
    <property type="entry name" value="EamA_dom"/>
</dbReference>
<dbReference type="Proteomes" id="UP000034543">
    <property type="component" value="Unassembled WGS sequence"/>
</dbReference>
<accession>A0A0G1CHD0</accession>
<keyword evidence="4 6" id="KW-1133">Transmembrane helix</keyword>
<keyword evidence="3 6" id="KW-0812">Transmembrane</keyword>
<dbReference type="PATRIC" id="fig|1618436.3.peg.655"/>
<evidence type="ECO:0000256" key="1">
    <source>
        <dbReference type="ARBA" id="ARBA00004651"/>
    </source>
</evidence>
<dbReference type="EMBL" id="LCFB01000012">
    <property type="protein sequence ID" value="KKS84927.1"/>
    <property type="molecule type" value="Genomic_DNA"/>
</dbReference>
<proteinExistence type="predicted"/>
<feature type="transmembrane region" description="Helical" evidence="6">
    <location>
        <begin position="70"/>
        <end position="93"/>
    </location>
</feature>
<feature type="domain" description="EamA" evidence="7">
    <location>
        <begin position="4"/>
        <end position="137"/>
    </location>
</feature>
<name>A0A0G1CHD0_9BACT</name>
<feature type="domain" description="EamA" evidence="7">
    <location>
        <begin position="148"/>
        <end position="283"/>
    </location>
</feature>
<evidence type="ECO:0000256" key="6">
    <source>
        <dbReference type="SAM" id="Phobius"/>
    </source>
</evidence>
<feature type="transmembrane region" description="Helical" evidence="6">
    <location>
        <begin position="181"/>
        <end position="198"/>
    </location>
</feature>
<reference evidence="8 9" key="1">
    <citation type="journal article" date="2015" name="Nature">
        <title>rRNA introns, odd ribosomes, and small enigmatic genomes across a large radiation of phyla.</title>
        <authorList>
            <person name="Brown C.T."/>
            <person name="Hug L.A."/>
            <person name="Thomas B.C."/>
            <person name="Sharon I."/>
            <person name="Castelle C.J."/>
            <person name="Singh A."/>
            <person name="Wilkins M.J."/>
            <person name="Williams K.H."/>
            <person name="Banfield J.F."/>
        </authorList>
    </citation>
    <scope>NUCLEOTIDE SEQUENCE [LARGE SCALE GENOMIC DNA]</scope>
</reference>
<dbReference type="PANTHER" id="PTHR32322:SF18">
    <property type="entry name" value="S-ADENOSYLMETHIONINE_S-ADENOSYLHOMOCYSTEINE TRANSPORTER"/>
    <property type="match status" value="1"/>
</dbReference>
<dbReference type="InterPro" id="IPR050638">
    <property type="entry name" value="AA-Vitamin_Transporters"/>
</dbReference>
<feature type="transmembrane region" description="Helical" evidence="6">
    <location>
        <begin position="272"/>
        <end position="288"/>
    </location>
</feature>
<dbReference type="AlphaFoldDB" id="A0A0G1CHD0"/>
<evidence type="ECO:0000256" key="3">
    <source>
        <dbReference type="ARBA" id="ARBA00022692"/>
    </source>
</evidence>
<dbReference type="PANTHER" id="PTHR32322">
    <property type="entry name" value="INNER MEMBRANE TRANSPORTER"/>
    <property type="match status" value="1"/>
</dbReference>
<feature type="transmembrane region" description="Helical" evidence="6">
    <location>
        <begin position="99"/>
        <end position="116"/>
    </location>
</feature>
<organism evidence="8 9">
    <name type="scientific">Candidatus Gottesmanbacteria bacterium GW2011_GWA1_43_11</name>
    <dbReference type="NCBI Taxonomy" id="1618436"/>
    <lineage>
        <taxon>Bacteria</taxon>
        <taxon>Candidatus Gottesmaniibacteriota</taxon>
    </lineage>
</organism>
<evidence type="ECO:0000259" key="7">
    <source>
        <dbReference type="Pfam" id="PF00892"/>
    </source>
</evidence>
<evidence type="ECO:0000256" key="5">
    <source>
        <dbReference type="ARBA" id="ARBA00023136"/>
    </source>
</evidence>
<sequence length="295" mass="32158">MKQGIYLVLLTALISGFSIFSNKIFVSQADPLAFTTIRNVLVLGFLSFILWQSGKFTVLKSLQKKDWLKLITIGALGGGLAFALFFTGLSQIGAVQGSLIHKTLFLWVTLLAIPLLGERLHKIQLIGYGVILFATFALGGSQILVFNSGSLLVLAATLLWAVENVLAKTTLKNVPAEVVGWARIALGLPVLLLITLVMGKGTLLVSEKTLLLWPLLTSSLFLTGYIYTWYKGLKFIPVTLATSILVVAPVITNFLTALFITKQLPEMQIMQGFLLTIGVAFLLTRIILPRKLPVS</sequence>
<evidence type="ECO:0000313" key="8">
    <source>
        <dbReference type="EMBL" id="KKS84927.1"/>
    </source>
</evidence>
<dbReference type="Pfam" id="PF00892">
    <property type="entry name" value="EamA"/>
    <property type="match status" value="2"/>
</dbReference>
<evidence type="ECO:0000256" key="4">
    <source>
        <dbReference type="ARBA" id="ARBA00022989"/>
    </source>
</evidence>